<dbReference type="AlphaFoldDB" id="A0A2T4MUF9"/>
<protein>
    <submittedName>
        <fullName evidence="1">Uncharacterized protein</fullName>
    </submittedName>
</protein>
<gene>
    <name evidence="1" type="ORF">DAA48_25860</name>
</gene>
<sequence>MNYRQLLEETLEYSGSPFKHFYKKMVEKYGAQPGSFFVGNFSALSDDPRHVETIVAEFTRNNPVLVPTIKMVAITPGAAEFMDANGIKPNDLLDRLYSGDIGTVCDYDQIQNYLSILSNDARILAVYPIKLKNNTVENIWIIHYPEAPETTILMPDEY</sequence>
<organism evidence="1 2">
    <name type="scientific">Aeromonas veronii</name>
    <dbReference type="NCBI Taxonomy" id="654"/>
    <lineage>
        <taxon>Bacteria</taxon>
        <taxon>Pseudomonadati</taxon>
        <taxon>Pseudomonadota</taxon>
        <taxon>Gammaproteobacteria</taxon>
        <taxon>Aeromonadales</taxon>
        <taxon>Aeromonadaceae</taxon>
        <taxon>Aeromonas</taxon>
    </lineage>
</organism>
<reference evidence="1 2" key="1">
    <citation type="submission" date="2018-03" db="EMBL/GenBank/DDBJ databases">
        <title>Aeromonas veronii whole genome sequencing and analysis.</title>
        <authorList>
            <person name="Xie H."/>
            <person name="Liu T."/>
            <person name="Wang K."/>
        </authorList>
    </citation>
    <scope>NUCLEOTIDE SEQUENCE [LARGE SCALE GENOMIC DNA]</scope>
    <source>
        <strain evidence="1 2">XH.VA.1</strain>
    </source>
</reference>
<dbReference type="EMBL" id="PZKL01000060">
    <property type="protein sequence ID" value="PTH78231.1"/>
    <property type="molecule type" value="Genomic_DNA"/>
</dbReference>
<evidence type="ECO:0000313" key="1">
    <source>
        <dbReference type="EMBL" id="PTH78231.1"/>
    </source>
</evidence>
<accession>A0A2T4MUF9</accession>
<dbReference type="Proteomes" id="UP000241986">
    <property type="component" value="Unassembled WGS sequence"/>
</dbReference>
<name>A0A2T4MUF9_AERVE</name>
<proteinExistence type="predicted"/>
<evidence type="ECO:0000313" key="2">
    <source>
        <dbReference type="Proteomes" id="UP000241986"/>
    </source>
</evidence>
<dbReference type="RefSeq" id="WP_107685238.1">
    <property type="nucleotide sequence ID" value="NZ_PZKL01000060.1"/>
</dbReference>
<comment type="caution">
    <text evidence="1">The sequence shown here is derived from an EMBL/GenBank/DDBJ whole genome shotgun (WGS) entry which is preliminary data.</text>
</comment>